<sequence length="181" mass="19093">MASSMALRRATTSTLVTKFLNPPSGITSPLATCSFATSSRAAKKNSPTATATATATAKETGVKIVVQGAPEKYEMENPFQSMGPANVLMVDEGKDSTLVRVALPGVGEDGYKVWAEKNTVFFVGKGDIEHEGEESGRKYGGSLQFDPQVHHADGVKAEMKNGILRMMVPYAGGIGDHKGGK</sequence>
<proteinExistence type="inferred from homology"/>
<evidence type="ECO:0000313" key="5">
    <source>
        <dbReference type="Proteomes" id="UP001188597"/>
    </source>
</evidence>
<dbReference type="PANTHER" id="PTHR46991:SF4">
    <property type="entry name" value="14.7 KDA HEAT SHOCK PROTEIN-LIKE"/>
    <property type="match status" value="1"/>
</dbReference>
<dbReference type="Pfam" id="PF00011">
    <property type="entry name" value="HSP20"/>
    <property type="match status" value="1"/>
</dbReference>
<dbReference type="Gene3D" id="2.60.40.790">
    <property type="match status" value="1"/>
</dbReference>
<dbReference type="InterPro" id="IPR002068">
    <property type="entry name" value="A-crystallin/Hsp20_dom"/>
</dbReference>
<dbReference type="Proteomes" id="UP001188597">
    <property type="component" value="Unassembled WGS sequence"/>
</dbReference>
<dbReference type="PANTHER" id="PTHR46991">
    <property type="entry name" value="23.5 KDA HEAT SHOCK PROTEIN, MITOCHONDRIAL"/>
    <property type="match status" value="1"/>
</dbReference>
<feature type="domain" description="SHSP" evidence="3">
    <location>
        <begin position="78"/>
        <end position="181"/>
    </location>
</feature>
<dbReference type="SUPFAM" id="SSF49764">
    <property type="entry name" value="HSP20-like chaperones"/>
    <property type="match status" value="1"/>
</dbReference>
<reference evidence="4" key="1">
    <citation type="submission" date="2022-12" db="EMBL/GenBank/DDBJ databases">
        <title>Draft genome assemblies for two species of Escallonia (Escalloniales).</title>
        <authorList>
            <person name="Chanderbali A."/>
            <person name="Dervinis C."/>
            <person name="Anghel I."/>
            <person name="Soltis D."/>
            <person name="Soltis P."/>
            <person name="Zapata F."/>
        </authorList>
    </citation>
    <scope>NUCLEOTIDE SEQUENCE</scope>
    <source>
        <strain evidence="4">UCBG64.0493</strain>
        <tissue evidence="4">Leaf</tissue>
    </source>
</reference>
<protein>
    <recommendedName>
        <fullName evidence="3">SHSP domain-containing protein</fullName>
    </recommendedName>
</protein>
<evidence type="ECO:0000256" key="1">
    <source>
        <dbReference type="PROSITE-ProRule" id="PRU00285"/>
    </source>
</evidence>
<dbReference type="AlphaFoldDB" id="A0AA88S814"/>
<comment type="similarity">
    <text evidence="1 2">Belongs to the small heat shock protein (HSP20) family.</text>
</comment>
<dbReference type="CDD" id="cd00298">
    <property type="entry name" value="ACD_sHsps_p23-like"/>
    <property type="match status" value="1"/>
</dbReference>
<keyword evidence="5" id="KW-1185">Reference proteome</keyword>
<dbReference type="InterPro" id="IPR044656">
    <property type="entry name" value="HSP14.7/HSP23.5/HSP23.6-like"/>
</dbReference>
<evidence type="ECO:0000256" key="2">
    <source>
        <dbReference type="RuleBase" id="RU003616"/>
    </source>
</evidence>
<accession>A0AA88S814</accession>
<evidence type="ECO:0000259" key="3">
    <source>
        <dbReference type="PROSITE" id="PS01031"/>
    </source>
</evidence>
<name>A0AA88S814_9ASTE</name>
<evidence type="ECO:0000313" key="4">
    <source>
        <dbReference type="EMBL" id="KAK2997167.1"/>
    </source>
</evidence>
<dbReference type="EMBL" id="JAVXUP010004376">
    <property type="protein sequence ID" value="KAK2997167.1"/>
    <property type="molecule type" value="Genomic_DNA"/>
</dbReference>
<gene>
    <name evidence="4" type="ORF">RJ639_025201</name>
</gene>
<organism evidence="4 5">
    <name type="scientific">Escallonia herrerae</name>
    <dbReference type="NCBI Taxonomy" id="1293975"/>
    <lineage>
        <taxon>Eukaryota</taxon>
        <taxon>Viridiplantae</taxon>
        <taxon>Streptophyta</taxon>
        <taxon>Embryophyta</taxon>
        <taxon>Tracheophyta</taxon>
        <taxon>Spermatophyta</taxon>
        <taxon>Magnoliopsida</taxon>
        <taxon>eudicotyledons</taxon>
        <taxon>Gunneridae</taxon>
        <taxon>Pentapetalae</taxon>
        <taxon>asterids</taxon>
        <taxon>campanulids</taxon>
        <taxon>Escalloniales</taxon>
        <taxon>Escalloniaceae</taxon>
        <taxon>Escallonia</taxon>
    </lineage>
</organism>
<dbReference type="InterPro" id="IPR008978">
    <property type="entry name" value="HSP20-like_chaperone"/>
</dbReference>
<comment type="caution">
    <text evidence="4">The sequence shown here is derived from an EMBL/GenBank/DDBJ whole genome shotgun (WGS) entry which is preliminary data.</text>
</comment>
<dbReference type="PROSITE" id="PS01031">
    <property type="entry name" value="SHSP"/>
    <property type="match status" value="1"/>
</dbReference>